<accession>A0A1X7URG1</accession>
<dbReference type="AlphaFoldDB" id="A0A1X7URG1"/>
<sequence>MPALLLQKPPGKVAVKELTKHLDRRLTLWYDGDIESLVREGRAIQSRLKHNQTYRLARRFSDLMFLDECSVKDILLDKHPPGQPAQLQALVLNSSPSATSPYDPILFDAITPDLIRSTALKTTGSSGPSGLDAICWRRLCLCYVPITGL</sequence>
<dbReference type="EnsemblMetazoa" id="Aqu2.1.30575_001">
    <property type="protein sequence ID" value="Aqu2.1.30575_001"/>
    <property type="gene ID" value="Aqu2.1.30575"/>
</dbReference>
<reference evidence="1" key="1">
    <citation type="submission" date="2017-05" db="UniProtKB">
        <authorList>
            <consortium name="EnsemblMetazoa"/>
        </authorList>
    </citation>
    <scope>IDENTIFICATION</scope>
</reference>
<dbReference type="InParanoid" id="A0A1X7URG1"/>
<evidence type="ECO:0000313" key="1">
    <source>
        <dbReference type="EnsemblMetazoa" id="Aqu2.1.30575_001"/>
    </source>
</evidence>
<protein>
    <recommendedName>
        <fullName evidence="2">Reverse transcriptase domain-containing protein</fullName>
    </recommendedName>
</protein>
<organism evidence="1">
    <name type="scientific">Amphimedon queenslandica</name>
    <name type="common">Sponge</name>
    <dbReference type="NCBI Taxonomy" id="400682"/>
    <lineage>
        <taxon>Eukaryota</taxon>
        <taxon>Metazoa</taxon>
        <taxon>Porifera</taxon>
        <taxon>Demospongiae</taxon>
        <taxon>Heteroscleromorpha</taxon>
        <taxon>Haplosclerida</taxon>
        <taxon>Niphatidae</taxon>
        <taxon>Amphimedon</taxon>
    </lineage>
</organism>
<proteinExistence type="predicted"/>
<evidence type="ECO:0008006" key="2">
    <source>
        <dbReference type="Google" id="ProtNLM"/>
    </source>
</evidence>
<name>A0A1X7URG1_AMPQE</name>